<dbReference type="AlphaFoldDB" id="A0AAD5I6V7"/>
<keyword evidence="2" id="KW-1185">Reference proteome</keyword>
<name>A0AAD5I6V7_ACENE</name>
<reference evidence="1" key="2">
    <citation type="submission" date="2023-02" db="EMBL/GenBank/DDBJ databases">
        <authorList>
            <person name="Swenson N.G."/>
            <person name="Wegrzyn J.L."/>
            <person name="Mcevoy S.L."/>
        </authorList>
    </citation>
    <scope>NUCLEOTIDE SEQUENCE</scope>
    <source>
        <strain evidence="1">91603</strain>
        <tissue evidence="1">Leaf</tissue>
    </source>
</reference>
<evidence type="ECO:0000313" key="1">
    <source>
        <dbReference type="EMBL" id="KAI9153554.1"/>
    </source>
</evidence>
<sequence>MKTLNSLTQINERGELPRNQRRLAVDDRVEWKRVEIVTRIRQRCRTRLRFCEEGVSLSSWFLIFRAL</sequence>
<comment type="caution">
    <text evidence="1">The sequence shown here is derived from an EMBL/GenBank/DDBJ whole genome shotgun (WGS) entry which is preliminary data.</text>
</comment>
<dbReference type="Proteomes" id="UP001064489">
    <property type="component" value="Chromosome 11"/>
</dbReference>
<organism evidence="1 2">
    <name type="scientific">Acer negundo</name>
    <name type="common">Box elder</name>
    <dbReference type="NCBI Taxonomy" id="4023"/>
    <lineage>
        <taxon>Eukaryota</taxon>
        <taxon>Viridiplantae</taxon>
        <taxon>Streptophyta</taxon>
        <taxon>Embryophyta</taxon>
        <taxon>Tracheophyta</taxon>
        <taxon>Spermatophyta</taxon>
        <taxon>Magnoliopsida</taxon>
        <taxon>eudicotyledons</taxon>
        <taxon>Gunneridae</taxon>
        <taxon>Pentapetalae</taxon>
        <taxon>rosids</taxon>
        <taxon>malvids</taxon>
        <taxon>Sapindales</taxon>
        <taxon>Sapindaceae</taxon>
        <taxon>Hippocastanoideae</taxon>
        <taxon>Acereae</taxon>
        <taxon>Acer</taxon>
    </lineage>
</organism>
<protein>
    <submittedName>
        <fullName evidence="1">Uncharacterized protein</fullName>
    </submittedName>
</protein>
<proteinExistence type="predicted"/>
<evidence type="ECO:0000313" key="2">
    <source>
        <dbReference type="Proteomes" id="UP001064489"/>
    </source>
</evidence>
<reference evidence="1" key="1">
    <citation type="journal article" date="2022" name="Plant J.">
        <title>Strategies of tolerance reflected in two North American maple genomes.</title>
        <authorList>
            <person name="McEvoy S.L."/>
            <person name="Sezen U.U."/>
            <person name="Trouern-Trend A."/>
            <person name="McMahon S.M."/>
            <person name="Schaberg P.G."/>
            <person name="Yang J."/>
            <person name="Wegrzyn J.L."/>
            <person name="Swenson N.G."/>
        </authorList>
    </citation>
    <scope>NUCLEOTIDE SEQUENCE</scope>
    <source>
        <strain evidence="1">91603</strain>
    </source>
</reference>
<accession>A0AAD5I6V7</accession>
<gene>
    <name evidence="1" type="ORF">LWI28_013022</name>
</gene>
<dbReference type="EMBL" id="JAJSOW010000108">
    <property type="protein sequence ID" value="KAI9153554.1"/>
    <property type="molecule type" value="Genomic_DNA"/>
</dbReference>